<keyword evidence="2" id="KW-1003">Cell membrane</keyword>
<evidence type="ECO:0000313" key="13">
    <source>
        <dbReference type="RefSeq" id="XP_028992080.1"/>
    </source>
</evidence>
<evidence type="ECO:0000256" key="2">
    <source>
        <dbReference type="ARBA" id="ARBA00022475"/>
    </source>
</evidence>
<feature type="transmembrane region" description="Helical" evidence="10">
    <location>
        <begin position="185"/>
        <end position="202"/>
    </location>
</feature>
<dbReference type="InterPro" id="IPR050569">
    <property type="entry name" value="TAAR"/>
</dbReference>
<dbReference type="GO" id="GO:0001594">
    <property type="term" value="F:trace-amine receptor activity"/>
    <property type="evidence" value="ECO:0007669"/>
    <property type="project" value="TreeGrafter"/>
</dbReference>
<dbReference type="GeneID" id="114846965"/>
<evidence type="ECO:0000256" key="6">
    <source>
        <dbReference type="ARBA" id="ARBA00023136"/>
    </source>
</evidence>
<keyword evidence="12" id="KW-1185">Reference proteome</keyword>
<dbReference type="SUPFAM" id="SSF81321">
    <property type="entry name" value="Family A G protein-coupled receptor-like"/>
    <property type="match status" value="1"/>
</dbReference>
<accession>A0A6P7LD55</accession>
<dbReference type="InParanoid" id="A0A6P7LD55"/>
<evidence type="ECO:0000259" key="11">
    <source>
        <dbReference type="PROSITE" id="PS50262"/>
    </source>
</evidence>
<dbReference type="PRINTS" id="PR00237">
    <property type="entry name" value="GPCRRHODOPSN"/>
</dbReference>
<comment type="subcellular location">
    <subcellularLocation>
        <location evidence="1">Cell membrane</location>
        <topology evidence="1">Multi-pass membrane protein</topology>
    </subcellularLocation>
</comment>
<keyword evidence="3 9" id="KW-0812">Transmembrane</keyword>
<dbReference type="KEGG" id="bspl:114846965"/>
<feature type="transmembrane region" description="Helical" evidence="10">
    <location>
        <begin position="287"/>
        <end position="306"/>
    </location>
</feature>
<dbReference type="OrthoDB" id="6076970at2759"/>
<protein>
    <submittedName>
        <fullName evidence="13">Trace amine-associated receptor 13c-like</fullName>
    </submittedName>
</protein>
<evidence type="ECO:0000313" key="12">
    <source>
        <dbReference type="Proteomes" id="UP000515150"/>
    </source>
</evidence>
<keyword evidence="8 9" id="KW-0807">Transducer</keyword>
<proteinExistence type="inferred from homology"/>
<dbReference type="PROSITE" id="PS00237">
    <property type="entry name" value="G_PROTEIN_RECEP_F1_1"/>
    <property type="match status" value="1"/>
</dbReference>
<organism evidence="12 13">
    <name type="scientific">Betta splendens</name>
    <name type="common">Siamese fighting fish</name>
    <dbReference type="NCBI Taxonomy" id="158456"/>
    <lineage>
        <taxon>Eukaryota</taxon>
        <taxon>Metazoa</taxon>
        <taxon>Chordata</taxon>
        <taxon>Craniata</taxon>
        <taxon>Vertebrata</taxon>
        <taxon>Euteleostomi</taxon>
        <taxon>Actinopterygii</taxon>
        <taxon>Neopterygii</taxon>
        <taxon>Teleostei</taxon>
        <taxon>Neoteleostei</taxon>
        <taxon>Acanthomorphata</taxon>
        <taxon>Anabantaria</taxon>
        <taxon>Anabantiformes</taxon>
        <taxon>Anabantoidei</taxon>
        <taxon>Osphronemidae</taxon>
        <taxon>Betta</taxon>
    </lineage>
</organism>
<evidence type="ECO:0000256" key="9">
    <source>
        <dbReference type="RuleBase" id="RU000688"/>
    </source>
</evidence>
<evidence type="ECO:0000256" key="10">
    <source>
        <dbReference type="SAM" id="Phobius"/>
    </source>
</evidence>
<evidence type="ECO:0000256" key="5">
    <source>
        <dbReference type="ARBA" id="ARBA00023040"/>
    </source>
</evidence>
<dbReference type="GO" id="GO:0005886">
    <property type="term" value="C:plasma membrane"/>
    <property type="evidence" value="ECO:0007669"/>
    <property type="project" value="UniProtKB-SubCell"/>
</dbReference>
<dbReference type="PANTHER" id="PTHR24249:SF381">
    <property type="entry name" value="TRACE AMINE ASSOCIATED RECEPTOR 19P-RELATED"/>
    <property type="match status" value="1"/>
</dbReference>
<dbReference type="RefSeq" id="XP_028992080.1">
    <property type="nucleotide sequence ID" value="XM_029136247.2"/>
</dbReference>
<evidence type="ECO:0000256" key="1">
    <source>
        <dbReference type="ARBA" id="ARBA00004651"/>
    </source>
</evidence>
<comment type="similarity">
    <text evidence="9">Belongs to the G-protein coupled receptor 1 family.</text>
</comment>
<evidence type="ECO:0000256" key="3">
    <source>
        <dbReference type="ARBA" id="ARBA00022692"/>
    </source>
</evidence>
<evidence type="ECO:0000256" key="4">
    <source>
        <dbReference type="ARBA" id="ARBA00022989"/>
    </source>
</evidence>
<dbReference type="InterPro" id="IPR017452">
    <property type="entry name" value="GPCR_Rhodpsn_7TM"/>
</dbReference>
<evidence type="ECO:0000256" key="8">
    <source>
        <dbReference type="ARBA" id="ARBA00023224"/>
    </source>
</evidence>
<reference evidence="13" key="1">
    <citation type="submission" date="2025-08" db="UniProtKB">
        <authorList>
            <consortium name="RefSeq"/>
        </authorList>
    </citation>
    <scope>IDENTIFICATION</scope>
</reference>
<keyword evidence="4 10" id="KW-1133">Transmembrane helix</keyword>
<dbReference type="Gene3D" id="1.20.1070.10">
    <property type="entry name" value="Rhodopsin 7-helix transmembrane proteins"/>
    <property type="match status" value="1"/>
</dbReference>
<evidence type="ECO:0000256" key="7">
    <source>
        <dbReference type="ARBA" id="ARBA00023170"/>
    </source>
</evidence>
<feature type="transmembrane region" description="Helical" evidence="10">
    <location>
        <begin position="144"/>
        <end position="164"/>
    </location>
</feature>
<dbReference type="Proteomes" id="UP000515150">
    <property type="component" value="Chromosome 21"/>
</dbReference>
<dbReference type="AlphaFoldDB" id="A0A6P7LD55"/>
<feature type="transmembrane region" description="Helical" evidence="10">
    <location>
        <begin position="234"/>
        <end position="258"/>
    </location>
</feature>
<dbReference type="PANTHER" id="PTHR24249">
    <property type="entry name" value="HISTAMINE RECEPTOR-RELATED G-PROTEIN COUPLED RECEPTOR"/>
    <property type="match status" value="1"/>
</dbReference>
<keyword evidence="7 9" id="KW-0675">Receptor</keyword>
<gene>
    <name evidence="13" type="primary">LOC114846965</name>
</gene>
<feature type="domain" description="G-protein coupled receptors family 1 profile" evidence="11">
    <location>
        <begin position="98"/>
        <end position="340"/>
    </location>
</feature>
<feature type="transmembrane region" description="Helical" evidence="10">
    <location>
        <begin position="105"/>
        <end position="124"/>
    </location>
</feature>
<dbReference type="PROSITE" id="PS50262">
    <property type="entry name" value="G_PROTEIN_RECEP_F1_2"/>
    <property type="match status" value="1"/>
</dbReference>
<keyword evidence="6 10" id="KW-0472">Membrane</keyword>
<keyword evidence="5 9" id="KW-0297">G-protein coupled receptor</keyword>
<dbReference type="InterPro" id="IPR000276">
    <property type="entry name" value="GPCR_Rhodpsn"/>
</dbReference>
<dbReference type="Pfam" id="PF00001">
    <property type="entry name" value="7tm_1"/>
    <property type="match status" value="1"/>
</dbReference>
<sequence>MAHRVPKSGIEVLGGAGADVFLQEPPGNSREDTCTQESIRHRVQYRRNPVGNSRSGLFWADVGRSGLLFGADKAWSLSEMWLSWSLTQLGGQCSRGQNRQLRTSTNFLILSLAVSDFLVGLNMLHQINLVNGCWLFNDQMCTLYFVVDWIGTCTSIGIMVLISIDRYVAICHPLHYSTQVTPKRVQACVSLCWFWSVFYASIRMKDELQQPGRFKSCDGECVCYNSVIYQLMDFIIIFILPITIIVVLYIRVFVVAVAQARAMRSHIAAFSHYRSVSVTATKSELKAAWTLGIVIVVFIICMFPYFCVTVTGQDAVVNASSASFILCLYDSNSCFNPLLYACFYPWFRKSIKLIVTLQIVKPGSSEINML</sequence>
<name>A0A6P7LD55_BETSP</name>